<evidence type="ECO:0000313" key="2">
    <source>
        <dbReference type="EMBL" id="KAI2662469.1"/>
    </source>
</evidence>
<dbReference type="Proteomes" id="UP000830375">
    <property type="component" value="Unassembled WGS sequence"/>
</dbReference>
<gene>
    <name evidence="2" type="ORF">H4Q32_001328</name>
</gene>
<keyword evidence="3" id="KW-1185">Reference proteome</keyword>
<protein>
    <submittedName>
        <fullName evidence="2">Uncharacterized protein</fullName>
    </submittedName>
</protein>
<evidence type="ECO:0000256" key="1">
    <source>
        <dbReference type="ARBA" id="ARBA00029457"/>
    </source>
</evidence>
<reference evidence="2 3" key="1">
    <citation type="submission" date="2022-01" db="EMBL/GenBank/DDBJ databases">
        <title>A high-quality chromosome-level genome assembly of rohu carp, Labeo rohita.</title>
        <authorList>
            <person name="Arick M.A. II"/>
            <person name="Hsu C.-Y."/>
            <person name="Magbanua Z."/>
            <person name="Pechanova O."/>
            <person name="Grover C."/>
            <person name="Miller E."/>
            <person name="Thrash A."/>
            <person name="Ezzel L."/>
            <person name="Alam S."/>
            <person name="Benzie J."/>
            <person name="Hamilton M."/>
            <person name="Karsi A."/>
            <person name="Lawrence M.L."/>
            <person name="Peterson D.G."/>
        </authorList>
    </citation>
    <scope>NUCLEOTIDE SEQUENCE [LARGE SCALE GENOMIC DNA]</scope>
    <source>
        <strain evidence="3">BAU-BD-2019</strain>
        <tissue evidence="2">Blood</tissue>
    </source>
</reference>
<name>A0ABQ8MHX0_LABRO</name>
<organism evidence="2 3">
    <name type="scientific">Labeo rohita</name>
    <name type="common">Indian major carp</name>
    <name type="synonym">Cyprinus rohita</name>
    <dbReference type="NCBI Taxonomy" id="84645"/>
    <lineage>
        <taxon>Eukaryota</taxon>
        <taxon>Metazoa</taxon>
        <taxon>Chordata</taxon>
        <taxon>Craniata</taxon>
        <taxon>Vertebrata</taxon>
        <taxon>Euteleostomi</taxon>
        <taxon>Actinopterygii</taxon>
        <taxon>Neopterygii</taxon>
        <taxon>Teleostei</taxon>
        <taxon>Ostariophysi</taxon>
        <taxon>Cypriniformes</taxon>
        <taxon>Cyprinidae</taxon>
        <taxon>Labeoninae</taxon>
        <taxon>Labeonini</taxon>
        <taxon>Labeo</taxon>
    </lineage>
</organism>
<comment type="similarity">
    <text evidence="1">Belongs to the C19orf12 family.</text>
</comment>
<dbReference type="PANTHER" id="PTHR31493:SF1">
    <property type="entry name" value="PROTEIN C19ORF12"/>
    <property type="match status" value="1"/>
</dbReference>
<dbReference type="PANTHER" id="PTHR31493">
    <property type="entry name" value="NAZO FAMILY MEMBER"/>
    <property type="match status" value="1"/>
</dbReference>
<proteinExistence type="inferred from homology"/>
<dbReference type="Pfam" id="PF20721">
    <property type="entry name" value="C19orf12"/>
    <property type="match status" value="3"/>
</dbReference>
<accession>A0ABQ8MHX0</accession>
<evidence type="ECO:0000313" key="3">
    <source>
        <dbReference type="Proteomes" id="UP000830375"/>
    </source>
</evidence>
<dbReference type="InterPro" id="IPR033369">
    <property type="entry name" value="C19orf12"/>
</dbReference>
<dbReference type="EMBL" id="JACTAM010000007">
    <property type="protein sequence ID" value="KAI2662469.1"/>
    <property type="molecule type" value="Genomic_DNA"/>
</dbReference>
<comment type="caution">
    <text evidence="2">The sequence shown here is derived from an EMBL/GenBank/DDBJ whole genome shotgun (WGS) entry which is preliminary data.</text>
</comment>
<sequence>MNRLRKCANVEYLSNPTLISARVSLDITMSSRVDDVMQLCCEVSASRKMKAAVKSSGKGAAAAGGGAFVGGMVGGPAGIAVGGTLGGLLGTWMTSGQFKPLPEIIKELPPKYKEKLYSDVMGALGTLDWTDVAGLIVLVMGSATLQEQVFAAILTYATKELKAESLIVVYRQGLENFKMANRTDDIIKLCCEISSNKKIKAAFKNSAKGAAVAGGTAFVGGLLGGPAGIAVGGAVGGLLGAWMTSGQFRPLPEILVEMGPTQKDQLYSDVMAVMGTLQWVDVAQLIAQVNGNASLHEQVLGAILNFTKNQLKAEVQYEISESRQIKAAVQNSAKGAAAAGGGAFVGGLLGGPPGGALGGAMGWWMTSDKFHPLHQIIMEMPPQQKRKLYSDVMAVLGSLNWVDVAQLILLVMGNSSLQMRVLTTLLSFATNELGAKVQYV</sequence>